<feature type="coiled-coil region" evidence="2">
    <location>
        <begin position="120"/>
        <end position="159"/>
    </location>
</feature>
<feature type="domain" description="UVR" evidence="3">
    <location>
        <begin position="124"/>
        <end position="159"/>
    </location>
</feature>
<keyword evidence="1" id="KW-0742">SOS response</keyword>
<dbReference type="InterPro" id="IPR025542">
    <property type="entry name" value="YacH"/>
</dbReference>
<organism evidence="4 5">
    <name type="scientific">Methylacidimicrobium cyclopophantes</name>
    <dbReference type="NCBI Taxonomy" id="1041766"/>
    <lineage>
        <taxon>Bacteria</taxon>
        <taxon>Pseudomonadati</taxon>
        <taxon>Verrucomicrobiota</taxon>
        <taxon>Methylacidimicrobium</taxon>
    </lineage>
</organism>
<evidence type="ECO:0000313" key="5">
    <source>
        <dbReference type="Proteomes" id="UP000381693"/>
    </source>
</evidence>
<evidence type="ECO:0000256" key="1">
    <source>
        <dbReference type="ARBA" id="ARBA00023236"/>
    </source>
</evidence>
<dbReference type="GO" id="GO:0005507">
    <property type="term" value="F:copper ion binding"/>
    <property type="evidence" value="ECO:0007669"/>
    <property type="project" value="TreeGrafter"/>
</dbReference>
<dbReference type="GO" id="GO:0046870">
    <property type="term" value="F:cadmium ion binding"/>
    <property type="evidence" value="ECO:0007669"/>
    <property type="project" value="TreeGrafter"/>
</dbReference>
<keyword evidence="2" id="KW-0175">Coiled coil</keyword>
<evidence type="ECO:0000313" key="4">
    <source>
        <dbReference type="EMBL" id="VVM05038.1"/>
    </source>
</evidence>
<dbReference type="Pfam" id="PF02151">
    <property type="entry name" value="UVR"/>
    <property type="match status" value="1"/>
</dbReference>
<reference evidence="4" key="1">
    <citation type="submission" date="2019-09" db="EMBL/GenBank/DDBJ databases">
        <authorList>
            <person name="Cremers G."/>
        </authorList>
    </citation>
    <scope>NUCLEOTIDE SEQUENCE [LARGE SCALE GENOMIC DNA]</scope>
    <source>
        <strain evidence="4">3B</strain>
    </source>
</reference>
<dbReference type="Gene3D" id="4.10.860.10">
    <property type="entry name" value="UVR domain"/>
    <property type="match status" value="1"/>
</dbReference>
<dbReference type="OrthoDB" id="9788704at2"/>
<keyword evidence="4" id="KW-0808">Transferase</keyword>
<keyword evidence="5" id="KW-1185">Reference proteome</keyword>
<dbReference type="PANTHER" id="PTHR38430:SF1">
    <property type="entry name" value="PROTEIN-ARGININE KINASE ACTIVATOR PROTEIN"/>
    <property type="match status" value="1"/>
</dbReference>
<dbReference type="GO" id="GO:1990169">
    <property type="term" value="P:stress response to copper ion"/>
    <property type="evidence" value="ECO:0007669"/>
    <property type="project" value="TreeGrafter"/>
</dbReference>
<comment type="caution">
    <text evidence="4">The sequence shown here is derived from an EMBL/GenBank/DDBJ whole genome shotgun (WGS) entry which is preliminary data.</text>
</comment>
<dbReference type="RefSeq" id="WP_142524483.1">
    <property type="nucleotide sequence ID" value="NZ_CABFUZ020000080.1"/>
</dbReference>
<dbReference type="EMBL" id="CABFUZ020000080">
    <property type="protein sequence ID" value="VVM05038.1"/>
    <property type="molecule type" value="Genomic_DNA"/>
</dbReference>
<dbReference type="PROSITE" id="PS50151">
    <property type="entry name" value="UVR"/>
    <property type="match status" value="1"/>
</dbReference>
<dbReference type="InterPro" id="IPR036876">
    <property type="entry name" value="UVR_dom_sf"/>
</dbReference>
<dbReference type="GO" id="GO:0009432">
    <property type="term" value="P:SOS response"/>
    <property type="evidence" value="ECO:0007669"/>
    <property type="project" value="UniProtKB-KW"/>
</dbReference>
<dbReference type="PANTHER" id="PTHR38430">
    <property type="entry name" value="PROTEIN-ARGININE KINASE ACTIVATOR PROTEIN"/>
    <property type="match status" value="1"/>
</dbReference>
<dbReference type="GO" id="GO:0050897">
    <property type="term" value="F:cobalt ion binding"/>
    <property type="evidence" value="ECO:0007669"/>
    <property type="project" value="TreeGrafter"/>
</dbReference>
<dbReference type="AlphaFoldDB" id="A0A5E6M9Q9"/>
<dbReference type="SUPFAM" id="SSF46600">
    <property type="entry name" value="C-terminal UvrC-binding domain of UvrB"/>
    <property type="match status" value="1"/>
</dbReference>
<dbReference type="GO" id="GO:0016301">
    <property type="term" value="F:kinase activity"/>
    <property type="evidence" value="ECO:0007669"/>
    <property type="project" value="UniProtKB-KW"/>
</dbReference>
<accession>A0A5E6M9Q9</accession>
<keyword evidence="1" id="KW-0227">DNA damage</keyword>
<sequence>MKCHFCGEPATVHLTQIVGGKVQKVHLCEKCAKEKGVSDPSVFSLADMLLGVSTEEERILSKNEPTCPQCGFTQSDFKKTGRLGCAYCYEVFAEIVDSMLRDMHKGVIHKGKMPAKFLRHQFYQRRLEDLQESLHRAVTEERYEEAALLRDEIAQLETQLKS</sequence>
<dbReference type="InterPro" id="IPR001943">
    <property type="entry name" value="UVR_dom"/>
</dbReference>
<dbReference type="PIRSF" id="PIRSF015034">
    <property type="entry name" value="YacH"/>
    <property type="match status" value="1"/>
</dbReference>
<gene>
    <name evidence="4" type="primary">mcsA</name>
    <name evidence="4" type="ORF">MAMC_00373</name>
</gene>
<name>A0A5E6M9Q9_9BACT</name>
<evidence type="ECO:0000256" key="2">
    <source>
        <dbReference type="SAM" id="Coils"/>
    </source>
</evidence>
<dbReference type="GO" id="GO:1990170">
    <property type="term" value="P:stress response to cadmium ion"/>
    <property type="evidence" value="ECO:0007669"/>
    <property type="project" value="TreeGrafter"/>
</dbReference>
<evidence type="ECO:0000259" key="3">
    <source>
        <dbReference type="PROSITE" id="PS50151"/>
    </source>
</evidence>
<keyword evidence="4" id="KW-0418">Kinase</keyword>
<protein>
    <submittedName>
        <fullName evidence="4">Protein-arginine kinase activator protein</fullName>
    </submittedName>
</protein>
<proteinExistence type="predicted"/>
<dbReference type="Proteomes" id="UP000381693">
    <property type="component" value="Unassembled WGS sequence"/>
</dbReference>
<dbReference type="GO" id="GO:0008270">
    <property type="term" value="F:zinc ion binding"/>
    <property type="evidence" value="ECO:0007669"/>
    <property type="project" value="TreeGrafter"/>
</dbReference>